<dbReference type="InterPro" id="IPR051532">
    <property type="entry name" value="Ester_Hydrolysis_Enzymes"/>
</dbReference>
<dbReference type="RefSeq" id="WP_125658998.1">
    <property type="nucleotide sequence ID" value="NZ_AP019308.1"/>
</dbReference>
<dbReference type="Pfam" id="PF07833">
    <property type="entry name" value="Cu_amine_oxidN1"/>
    <property type="match status" value="1"/>
</dbReference>
<keyword evidence="3" id="KW-1185">Reference proteome</keyword>
<name>A0A3G9J7R6_9BACL</name>
<feature type="domain" description="Copper amine oxidase-like N-terminal" evidence="1">
    <location>
        <begin position="343"/>
        <end position="452"/>
    </location>
</feature>
<reference evidence="2 3" key="1">
    <citation type="submission" date="2018-11" db="EMBL/GenBank/DDBJ databases">
        <title>Complete genome sequence of Paenibacillus baekrokdamisoli strain KCTC 33723.</title>
        <authorList>
            <person name="Kang S.W."/>
            <person name="Lee K.C."/>
            <person name="Kim K.K."/>
            <person name="Kim J.S."/>
            <person name="Kim D.S."/>
            <person name="Ko S.H."/>
            <person name="Yang S.H."/>
            <person name="Lee J.S."/>
        </authorList>
    </citation>
    <scope>NUCLEOTIDE SEQUENCE [LARGE SCALE GENOMIC DNA]</scope>
    <source>
        <strain evidence="2 3">KCTC 33723</strain>
    </source>
</reference>
<dbReference type="Gene3D" id="3.40.50.1110">
    <property type="entry name" value="SGNH hydrolase"/>
    <property type="match status" value="1"/>
</dbReference>
<proteinExistence type="predicted"/>
<dbReference type="PANTHER" id="PTHR30383">
    <property type="entry name" value="THIOESTERASE 1/PROTEASE 1/LYSOPHOSPHOLIPASE L1"/>
    <property type="match status" value="1"/>
</dbReference>
<organism evidence="2 3">
    <name type="scientific">Paenibacillus baekrokdamisoli</name>
    <dbReference type="NCBI Taxonomy" id="1712516"/>
    <lineage>
        <taxon>Bacteria</taxon>
        <taxon>Bacillati</taxon>
        <taxon>Bacillota</taxon>
        <taxon>Bacilli</taxon>
        <taxon>Bacillales</taxon>
        <taxon>Paenibacillaceae</taxon>
        <taxon>Paenibacillus</taxon>
    </lineage>
</organism>
<dbReference type="KEGG" id="pbk:Back11_31960"/>
<dbReference type="Proteomes" id="UP000275368">
    <property type="component" value="Chromosome"/>
</dbReference>
<accession>A0A3G9J7R6</accession>
<dbReference type="SUPFAM" id="SSF52266">
    <property type="entry name" value="SGNH hydrolase"/>
    <property type="match status" value="1"/>
</dbReference>
<evidence type="ECO:0000313" key="2">
    <source>
        <dbReference type="EMBL" id="BBH21851.1"/>
    </source>
</evidence>
<dbReference type="Pfam" id="PF00657">
    <property type="entry name" value="Lipase_GDSL"/>
    <property type="match status" value="1"/>
</dbReference>
<dbReference type="Gene3D" id="3.30.457.10">
    <property type="entry name" value="Copper amine oxidase-like, N-terminal domain"/>
    <property type="match status" value="1"/>
</dbReference>
<gene>
    <name evidence="2" type="ORF">Back11_31960</name>
</gene>
<dbReference type="PANTHER" id="PTHR30383:SF5">
    <property type="entry name" value="SGNH HYDROLASE-TYPE ESTERASE DOMAIN-CONTAINING PROTEIN"/>
    <property type="match status" value="1"/>
</dbReference>
<sequence length="455" mass="48589">MYSNLRKSRRLAISLTAAALLAASVSAGAAFASGASNKAASNFQASGLAAPNQIPYANSAVTAEAADQLHIVAVGDSLTAGYELGMQVGAIPYGYVDRVYEQALYHSRADLQNYGVLGLKSTGLKGWLDAAVNGTTATAEQVQPNLSSYPLASEMIAKSSNLCSALEQANIVVMTIGGNDFTGILEEIKKSPMTAEQLGARLDTMLSDYNSSLEASLRMIFSINGTTQVIFADQYLPVPKPSAINKAVTEEQYAVLLDAVKKLREQDEALAAKLRQEGLNVKSVDVSEPFKGNELAYTYILRGDIHPKQTGYEQIGKAFAKGIWNEYREPAALPTGVPLRVVVKGITLSGANTAIVKNSTTFLPMRDIATAMNATLSWDNKARTATLKAGDKQVSFTIGAKTMNVNGQVIPLETPAYLQKVGSSQVTYLPLAALSKGLGYQVIYRKPIQTVFVNK</sequence>
<dbReference type="EMBL" id="AP019308">
    <property type="protein sequence ID" value="BBH21851.1"/>
    <property type="molecule type" value="Genomic_DNA"/>
</dbReference>
<evidence type="ECO:0000259" key="1">
    <source>
        <dbReference type="Pfam" id="PF07833"/>
    </source>
</evidence>
<dbReference type="InterPro" id="IPR001087">
    <property type="entry name" value="GDSL"/>
</dbReference>
<dbReference type="OrthoDB" id="2987164at2"/>
<evidence type="ECO:0000313" key="3">
    <source>
        <dbReference type="Proteomes" id="UP000275368"/>
    </source>
</evidence>
<dbReference type="SUPFAM" id="SSF55383">
    <property type="entry name" value="Copper amine oxidase, domain N"/>
    <property type="match status" value="1"/>
</dbReference>
<dbReference type="GO" id="GO:0004622">
    <property type="term" value="F:phosphatidylcholine lysophospholipase activity"/>
    <property type="evidence" value="ECO:0007669"/>
    <property type="project" value="TreeGrafter"/>
</dbReference>
<dbReference type="InterPro" id="IPR012854">
    <property type="entry name" value="Cu_amine_oxidase-like_N"/>
</dbReference>
<dbReference type="AlphaFoldDB" id="A0A3G9J7R6"/>
<dbReference type="InterPro" id="IPR036582">
    <property type="entry name" value="Mao_N_sf"/>
</dbReference>
<protein>
    <recommendedName>
        <fullName evidence="1">Copper amine oxidase-like N-terminal domain-containing protein</fullName>
    </recommendedName>
</protein>
<dbReference type="InterPro" id="IPR036514">
    <property type="entry name" value="SGNH_hydro_sf"/>
</dbReference>